<dbReference type="AlphaFoldDB" id="A0A1C0XHP9"/>
<dbReference type="EMBL" id="CATWFT010000022">
    <property type="protein sequence ID" value="CAJ0731273.1"/>
    <property type="molecule type" value="Genomic_DNA"/>
</dbReference>
<feature type="chain" id="PRO_5014537473" evidence="1">
    <location>
        <begin position="40"/>
        <end position="169"/>
    </location>
</feature>
<feature type="signal peptide" evidence="1">
    <location>
        <begin position="1"/>
        <end position="39"/>
    </location>
</feature>
<sequence>MPTITSQRHAWRWATFCAIEPTALAACLAMAFALAPAHADEGDIIVQRDVTPRVAYRGVQTDALPIRTAVSPFPTQAFNQSVGSVMSVLSDGELGASRAASGNATSGLQRALTSSTGTGLQPAAGGLSVGNAVSGAAVGGVGGQVVQATAGIASQISGALAPLSRGGQP</sequence>
<reference evidence="3" key="1">
    <citation type="submission" date="2018-06" db="EMBL/GenBank/DDBJ databases">
        <authorList>
            <person name="O'Rourke A."/>
        </authorList>
    </citation>
    <scope>NUCLEOTIDE SEQUENCE</scope>
    <source>
        <strain evidence="3">132550021-3</strain>
    </source>
</reference>
<evidence type="ECO:0000313" key="3">
    <source>
        <dbReference type="EMBL" id="MBX3892711.1"/>
    </source>
</evidence>
<evidence type="ECO:0000313" key="5">
    <source>
        <dbReference type="Proteomes" id="UP001199322"/>
    </source>
</evidence>
<evidence type="ECO:0000313" key="2">
    <source>
        <dbReference type="EMBL" id="CAJ0731273.1"/>
    </source>
</evidence>
<name>A0A1C0XHP9_RALPI</name>
<organism evidence="3 5">
    <name type="scientific">Ralstonia pickettii</name>
    <name type="common">Burkholderia pickettii</name>
    <dbReference type="NCBI Taxonomy" id="329"/>
    <lineage>
        <taxon>Bacteria</taxon>
        <taxon>Pseudomonadati</taxon>
        <taxon>Pseudomonadota</taxon>
        <taxon>Betaproteobacteria</taxon>
        <taxon>Burkholderiales</taxon>
        <taxon>Burkholderiaceae</taxon>
        <taxon>Ralstonia</taxon>
    </lineage>
</organism>
<gene>
    <name evidence="3" type="ORF">DEE74_22850</name>
    <name evidence="2" type="ORF">R38712_04664</name>
</gene>
<evidence type="ECO:0000313" key="4">
    <source>
        <dbReference type="Proteomes" id="UP001189303"/>
    </source>
</evidence>
<keyword evidence="1" id="KW-0732">Signal</keyword>
<evidence type="ECO:0000256" key="1">
    <source>
        <dbReference type="SAM" id="SignalP"/>
    </source>
</evidence>
<protein>
    <submittedName>
        <fullName evidence="3">Uncharacterized protein</fullName>
    </submittedName>
</protein>
<dbReference type="EMBL" id="QGBI01000028">
    <property type="protein sequence ID" value="MBX3892711.1"/>
    <property type="molecule type" value="Genomic_DNA"/>
</dbReference>
<reference evidence="2 4" key="2">
    <citation type="submission" date="2023-07" db="EMBL/GenBank/DDBJ databases">
        <authorList>
            <person name="Peeters C."/>
        </authorList>
    </citation>
    <scope>NUCLEOTIDE SEQUENCE [LARGE SCALE GENOMIC DNA]</scope>
    <source>
        <strain evidence="2 4">R-38712</strain>
    </source>
</reference>
<dbReference type="Proteomes" id="UP001199322">
    <property type="component" value="Unassembled WGS sequence"/>
</dbReference>
<keyword evidence="4" id="KW-1185">Reference proteome</keyword>
<dbReference type="Proteomes" id="UP001189303">
    <property type="component" value="Unassembled WGS sequence"/>
</dbReference>
<dbReference type="RefSeq" id="WP_015855859.1">
    <property type="nucleotide sequence ID" value="NZ_CATWFT010000022.1"/>
</dbReference>
<proteinExistence type="predicted"/>
<accession>A0A1C0XHP9</accession>
<comment type="caution">
    <text evidence="3">The sequence shown here is derived from an EMBL/GenBank/DDBJ whole genome shotgun (WGS) entry which is preliminary data.</text>
</comment>